<keyword evidence="3 4" id="KW-0975">Bacterial flagellum</keyword>
<proteinExistence type="inferred from homology"/>
<name>A0A1N6KAM4_9BURK</name>
<comment type="similarity">
    <text evidence="4">Belongs to the YcgR family.</text>
</comment>
<keyword evidence="1 4" id="KW-0973">c-di-GMP</keyword>
<evidence type="ECO:0000313" key="7">
    <source>
        <dbReference type="EMBL" id="SIO53639.1"/>
    </source>
</evidence>
<protein>
    <recommendedName>
        <fullName evidence="4">Flagellar brake protein YcgR</fullName>
    </recommendedName>
    <alternativeName>
        <fullName evidence="4">Cyclic di-GMP binding protein YcgR</fullName>
    </alternativeName>
</protein>
<keyword evidence="2 4" id="KW-0547">Nucleotide-binding</keyword>
<evidence type="ECO:0000256" key="1">
    <source>
        <dbReference type="ARBA" id="ARBA00022636"/>
    </source>
</evidence>
<dbReference type="InterPro" id="IPR009875">
    <property type="entry name" value="PilZ_domain"/>
</dbReference>
<evidence type="ECO:0000313" key="8">
    <source>
        <dbReference type="Proteomes" id="UP000184693"/>
    </source>
</evidence>
<dbReference type="InterPro" id="IPR023787">
    <property type="entry name" value="T3SS_YcgR"/>
</dbReference>
<dbReference type="RefSeq" id="WP_074268410.1">
    <property type="nucleotide sequence ID" value="NZ_FSRM01000002.1"/>
</dbReference>
<sequence length="254" mass="28071">MIDDLLLDSDLAEPASDIHPDFAQRHPLQIAVCLRKLVSGGDFVTAEFDGRQIVTQVLEVDSRNGRFIFDAGSVTADNRSLPGAKKLMFRSVPGGIRVEFATDAAEAIVFEGRLAFEAPFPALLYYVQRREYFRVQTPALDPYVVSGRYADGDSFKVEMQDLSLGGVALRTANARFGTLDAGCVLTDVTLQLGDFGTLRLDLEIVAPRHFTSTGGERRFVMGCRFTALPGPAERMLQRVITQLETRRQALVPRE</sequence>
<keyword evidence="7" id="KW-0969">Cilium</keyword>
<keyword evidence="7" id="KW-0282">Flagellum</keyword>
<evidence type="ECO:0000256" key="2">
    <source>
        <dbReference type="ARBA" id="ARBA00022741"/>
    </source>
</evidence>
<dbReference type="GO" id="GO:0071945">
    <property type="term" value="P:regulation of bacterial-type flagellum-dependent cell motility by regulation of motor speed"/>
    <property type="evidence" value="ECO:0007669"/>
    <property type="project" value="UniProtKB-UniRule"/>
</dbReference>
<comment type="subunit">
    <text evidence="4">Monomer. Interacts with the flagellar basal bodies.</text>
</comment>
<keyword evidence="7" id="KW-0966">Cell projection</keyword>
<dbReference type="InterPro" id="IPR012349">
    <property type="entry name" value="Split_barrel_FMN-bd"/>
</dbReference>
<dbReference type="Gene3D" id="2.40.10.220">
    <property type="entry name" value="predicted glycosyltransferase like domains"/>
    <property type="match status" value="1"/>
</dbReference>
<evidence type="ECO:0000256" key="3">
    <source>
        <dbReference type="ARBA" id="ARBA00023143"/>
    </source>
</evidence>
<accession>A0A1N6KAM4</accession>
<dbReference type="OrthoDB" id="5572581at2"/>
<dbReference type="Pfam" id="PF07317">
    <property type="entry name" value="PilZN"/>
    <property type="match status" value="1"/>
</dbReference>
<dbReference type="HAMAP" id="MF_01457">
    <property type="entry name" value="YcgR"/>
    <property type="match status" value="1"/>
</dbReference>
<dbReference type="GO" id="GO:0009425">
    <property type="term" value="C:bacterial-type flagellum basal body"/>
    <property type="evidence" value="ECO:0007669"/>
    <property type="project" value="UniProtKB-SubCell"/>
</dbReference>
<organism evidence="7 8">
    <name type="scientific">Paraburkholderia phenazinium</name>
    <dbReference type="NCBI Taxonomy" id="60549"/>
    <lineage>
        <taxon>Bacteria</taxon>
        <taxon>Pseudomonadati</taxon>
        <taxon>Pseudomonadota</taxon>
        <taxon>Betaproteobacteria</taxon>
        <taxon>Burkholderiales</taxon>
        <taxon>Burkholderiaceae</taxon>
        <taxon>Paraburkholderia</taxon>
    </lineage>
</organism>
<dbReference type="EMBL" id="FSRM01000002">
    <property type="protein sequence ID" value="SIO53639.1"/>
    <property type="molecule type" value="Genomic_DNA"/>
</dbReference>
<dbReference type="Proteomes" id="UP000184693">
    <property type="component" value="Unassembled WGS sequence"/>
</dbReference>
<dbReference type="Gene3D" id="2.30.110.10">
    <property type="entry name" value="Electron Transport, Fmn-binding Protein, Chain A"/>
    <property type="match status" value="1"/>
</dbReference>
<evidence type="ECO:0000259" key="6">
    <source>
        <dbReference type="Pfam" id="PF07317"/>
    </source>
</evidence>
<comment type="subcellular location">
    <subcellularLocation>
        <location evidence="4">Bacterial flagellum basal body</location>
    </subcellularLocation>
</comment>
<dbReference type="AlphaFoldDB" id="A0A1N6KAM4"/>
<feature type="domain" description="Type III secretion system flagellar brake protein YcgR PilZN" evidence="6">
    <location>
        <begin position="22"/>
        <end position="125"/>
    </location>
</feature>
<dbReference type="GO" id="GO:0035438">
    <property type="term" value="F:cyclic-di-GMP binding"/>
    <property type="evidence" value="ECO:0007669"/>
    <property type="project" value="UniProtKB-UniRule"/>
</dbReference>
<dbReference type="GO" id="GO:0071973">
    <property type="term" value="P:bacterial-type flagellum-dependent cell motility"/>
    <property type="evidence" value="ECO:0007669"/>
    <property type="project" value="UniProtKB-UniRule"/>
</dbReference>
<dbReference type="Pfam" id="PF07238">
    <property type="entry name" value="PilZ"/>
    <property type="match status" value="1"/>
</dbReference>
<feature type="domain" description="PilZ" evidence="5">
    <location>
        <begin position="128"/>
        <end position="241"/>
    </location>
</feature>
<reference evidence="7 8" key="1">
    <citation type="submission" date="2016-11" db="EMBL/GenBank/DDBJ databases">
        <authorList>
            <person name="Jaros S."/>
            <person name="Januszkiewicz K."/>
            <person name="Wedrychowicz H."/>
        </authorList>
    </citation>
    <scope>NUCLEOTIDE SEQUENCE [LARGE SCALE GENOMIC DNA]</scope>
    <source>
        <strain evidence="7 8">GAS86</strain>
    </source>
</reference>
<evidence type="ECO:0000256" key="4">
    <source>
        <dbReference type="HAMAP-Rule" id="MF_01457"/>
    </source>
</evidence>
<comment type="function">
    <text evidence="4">Acts as a flagellar brake, regulating swimming and swarming in a bis-(3'-5') cyclic diguanylic acid (c-di-GMP)-dependent manner. Binds 1 c-di-GMP dimer per subunit. Increasing levels of c-di-GMP lead to decreased motility.</text>
</comment>
<dbReference type="InterPro" id="IPR009926">
    <property type="entry name" value="T3SS_YcgR_PilZN"/>
</dbReference>
<evidence type="ECO:0000259" key="5">
    <source>
        <dbReference type="Pfam" id="PF07238"/>
    </source>
</evidence>
<gene>
    <name evidence="4" type="primary">ycgR</name>
    <name evidence="7" type="ORF">SAMN05444168_6610</name>
</gene>